<keyword evidence="4" id="KW-0012">Acyltransferase</keyword>
<keyword evidence="7" id="KW-1185">Reference proteome</keyword>
<comment type="similarity">
    <text evidence="2">Belongs to the phosphate acetyltransferase and butyryltransferase family.</text>
</comment>
<evidence type="ECO:0000313" key="7">
    <source>
        <dbReference type="Proteomes" id="UP000217033"/>
    </source>
</evidence>
<dbReference type="PANTHER" id="PTHR43356">
    <property type="entry name" value="PHOSPHATE ACETYLTRANSFERASE"/>
    <property type="match status" value="1"/>
</dbReference>
<dbReference type="InterPro" id="IPR042112">
    <property type="entry name" value="P_AcTrfase_dom2"/>
</dbReference>
<dbReference type="InterPro" id="IPR002505">
    <property type="entry name" value="PTA_PTB"/>
</dbReference>
<dbReference type="NCBIfam" id="NF007233">
    <property type="entry name" value="PRK09653.1"/>
    <property type="match status" value="1"/>
</dbReference>
<dbReference type="PANTHER" id="PTHR43356:SF3">
    <property type="entry name" value="PHOSPHATE ACETYLTRANSFERASE"/>
    <property type="match status" value="1"/>
</dbReference>
<sequence>MAFKPAPFIEKSLSAITGVKKILIVDGDDSRALEAAKILKDHDKVEVTLLVEKDIPNLDVKTINIHANKSQYEGFVTRLLEIRKGKETEEAVRAALKTRPYYAMMLLKSGMFDGVVGGLVYTSADILRSVFKVIGPRSGTKTISSLMLMVKGEEVYTFTDISINVNPTSAQLVEIANNTANFLEAWNIKPRPAFLSFSTQGSAVTEESKKVSEATKFFNLENPHRLALGEIQFDAAFDKEVLAKKYKNPEFSEPANIFIFPDINAGNIGYKIAQRMGNWEAYGPIVTGAAMPVNDLSRGASLTDLVNTIFITAIQAKGTK</sequence>
<evidence type="ECO:0000256" key="1">
    <source>
        <dbReference type="ARBA" id="ARBA00000705"/>
    </source>
</evidence>
<dbReference type="RefSeq" id="WP_084232345.1">
    <property type="nucleotide sequence ID" value="NZ_FWXE01000006.1"/>
</dbReference>
<dbReference type="InterPro" id="IPR050500">
    <property type="entry name" value="Phos_Acetyltrans/Butyryltrans"/>
</dbReference>
<protein>
    <submittedName>
        <fullName evidence="6">Phosphotransacetylase</fullName>
    </submittedName>
</protein>
<evidence type="ECO:0000256" key="2">
    <source>
        <dbReference type="ARBA" id="ARBA00005656"/>
    </source>
</evidence>
<evidence type="ECO:0000313" key="6">
    <source>
        <dbReference type="EMBL" id="PAF55514.1"/>
    </source>
</evidence>
<evidence type="ECO:0000259" key="5">
    <source>
        <dbReference type="Pfam" id="PF01515"/>
    </source>
</evidence>
<dbReference type="SUPFAM" id="SSF53659">
    <property type="entry name" value="Isocitrate/Isopropylmalate dehydrogenase-like"/>
    <property type="match status" value="1"/>
</dbReference>
<dbReference type="Gene3D" id="3.40.50.10950">
    <property type="match status" value="1"/>
</dbReference>
<keyword evidence="3" id="KW-0808">Transferase</keyword>
<dbReference type="InterPro" id="IPR042113">
    <property type="entry name" value="P_AcTrfase_dom1"/>
</dbReference>
<dbReference type="InterPro" id="IPR012147">
    <property type="entry name" value="P_Ac_Bu_trans"/>
</dbReference>
<accession>A0ABX4H6H3</accession>
<comment type="caution">
    <text evidence="6">The sequence shown here is derived from an EMBL/GenBank/DDBJ whole genome shotgun (WGS) entry which is preliminary data.</text>
</comment>
<dbReference type="EMBL" id="NQMN01000001">
    <property type="protein sequence ID" value="PAF55514.1"/>
    <property type="molecule type" value="Genomic_DNA"/>
</dbReference>
<feature type="domain" description="Phosphate acetyl/butaryl transferase" evidence="5">
    <location>
        <begin position="19"/>
        <end position="313"/>
    </location>
</feature>
<dbReference type="Proteomes" id="UP000217033">
    <property type="component" value="Unassembled WGS sequence"/>
</dbReference>
<reference evidence="6" key="1">
    <citation type="submission" date="2017-08" db="EMBL/GenBank/DDBJ databases">
        <authorList>
            <person name="Alvarez-Ponce D."/>
            <person name="Weitzman C.L."/>
            <person name="Tillett R.L."/>
            <person name="Sandmeier F.C."/>
            <person name="Tracy C.R."/>
        </authorList>
    </citation>
    <scope>NUCLEOTIDE SEQUENCE [LARGE SCALE GENOMIC DNA]</scope>
    <source>
        <strain evidence="6">PS6</strain>
    </source>
</reference>
<dbReference type="PIRSF" id="PIRSF000428">
    <property type="entry name" value="P_Ac_trans"/>
    <property type="match status" value="1"/>
</dbReference>
<evidence type="ECO:0000256" key="4">
    <source>
        <dbReference type="ARBA" id="ARBA00023315"/>
    </source>
</evidence>
<evidence type="ECO:0000256" key="3">
    <source>
        <dbReference type="ARBA" id="ARBA00022679"/>
    </source>
</evidence>
<gene>
    <name evidence="6" type="ORF">CJF60_02440</name>
</gene>
<name>A0ABX4H6H3_9BACT</name>
<dbReference type="Gene3D" id="3.40.50.10750">
    <property type="entry name" value="Isocitrate/Isopropylmalate dehydrogenase-like"/>
    <property type="match status" value="1"/>
</dbReference>
<comment type="catalytic activity">
    <reaction evidence="1">
        <text>acetyl-CoA + phosphate = acetyl phosphate + CoA</text>
        <dbReference type="Rhea" id="RHEA:19521"/>
        <dbReference type="ChEBI" id="CHEBI:22191"/>
        <dbReference type="ChEBI" id="CHEBI:43474"/>
        <dbReference type="ChEBI" id="CHEBI:57287"/>
        <dbReference type="ChEBI" id="CHEBI:57288"/>
        <dbReference type="EC" id="2.3.1.8"/>
    </reaction>
</comment>
<proteinExistence type="inferred from homology"/>
<organism evidence="6 7">
    <name type="scientific">Mycoplasmopsis agassizii</name>
    <dbReference type="NCBI Taxonomy" id="33922"/>
    <lineage>
        <taxon>Bacteria</taxon>
        <taxon>Bacillati</taxon>
        <taxon>Mycoplasmatota</taxon>
        <taxon>Mycoplasmoidales</taxon>
        <taxon>Metamycoplasmataceae</taxon>
        <taxon>Mycoplasmopsis</taxon>
    </lineage>
</organism>
<dbReference type="Pfam" id="PF01515">
    <property type="entry name" value="PTA_PTB"/>
    <property type="match status" value="1"/>
</dbReference>